<name>A0ABU8CJ70_9HYPH</name>
<proteinExistence type="predicted"/>
<gene>
    <name evidence="1" type="ORF">V8Q02_13085</name>
</gene>
<accession>A0ABU8CJ70</accession>
<evidence type="ECO:0000313" key="2">
    <source>
        <dbReference type="Proteomes" id="UP001531129"/>
    </source>
</evidence>
<evidence type="ECO:0008006" key="3">
    <source>
        <dbReference type="Google" id="ProtNLM"/>
    </source>
</evidence>
<protein>
    <recommendedName>
        <fullName evidence="3">Apea-like HEPN domain-containing protein</fullName>
    </recommendedName>
</protein>
<reference evidence="1 2" key="1">
    <citation type="submission" date="2024-01" db="EMBL/GenBank/DDBJ databases">
        <title>Draft genome sequences of three bacterial strains isolated from Acacia saligna represent a potential new species within the genus Rhizobium.</title>
        <authorList>
            <person name="Tambong J.T."/>
            <person name="Mnasri B."/>
        </authorList>
    </citation>
    <scope>NUCLEOTIDE SEQUENCE [LARGE SCALE GENOMIC DNA]</scope>
    <source>
        <strain evidence="1 2">1AS12I</strain>
    </source>
</reference>
<keyword evidence="2" id="KW-1185">Reference proteome</keyword>
<sequence length="311" mass="34900">MSSSNRIIKFGVTPGLASARKSVGDATRCLNGIIVALETLKHVDPVKPPDLQMSWHKSDNLSDFDEMRTFAVKSAIVTVMDGLDQYLRVTSRVPGLVPEALHDDLNGRRDPKIERRRTVAERLRVLASYVPNAVDGRILLIVDLLGAWRNEFVHGDKRHRLGNSQLKEIKGSDAWFKSERGGADVVGLVHRYQNEQAPSLMDLVTLFASTQRALFNIDERLLFQMTAKEYALALTHHLLHEDPDPKQRLDKIFEHGGFKTCARLRTWFLSRGCCSMGKVIGSGPAMTRAEFNAVLGMGRNKASELFRIPRD</sequence>
<comment type="caution">
    <text evidence="1">The sequence shown here is derived from an EMBL/GenBank/DDBJ whole genome shotgun (WGS) entry which is preliminary data.</text>
</comment>
<dbReference type="Proteomes" id="UP001531129">
    <property type="component" value="Unassembled WGS sequence"/>
</dbReference>
<evidence type="ECO:0000313" key="1">
    <source>
        <dbReference type="EMBL" id="MEI1248937.1"/>
    </source>
</evidence>
<dbReference type="RefSeq" id="WP_264396568.1">
    <property type="nucleotide sequence ID" value="NZ_JBAMYB010000006.1"/>
</dbReference>
<dbReference type="EMBL" id="JBAMYC010000006">
    <property type="protein sequence ID" value="MEI1248937.1"/>
    <property type="molecule type" value="Genomic_DNA"/>
</dbReference>
<organism evidence="1 2">
    <name type="scientific">Rhizobium aouanii</name>
    <dbReference type="NCBI Taxonomy" id="3118145"/>
    <lineage>
        <taxon>Bacteria</taxon>
        <taxon>Pseudomonadati</taxon>
        <taxon>Pseudomonadota</taxon>
        <taxon>Alphaproteobacteria</taxon>
        <taxon>Hyphomicrobiales</taxon>
        <taxon>Rhizobiaceae</taxon>
        <taxon>Rhizobium/Agrobacterium group</taxon>
        <taxon>Rhizobium</taxon>
    </lineage>
</organism>